<reference evidence="2 3" key="1">
    <citation type="submission" date="2024-02" db="EMBL/GenBank/DDBJ databases">
        <title>De novo assembly and annotation of 12 fungi associated with fruit tree decline syndrome in Ontario, Canada.</title>
        <authorList>
            <person name="Sulman M."/>
            <person name="Ellouze W."/>
            <person name="Ilyukhin E."/>
        </authorList>
    </citation>
    <scope>NUCLEOTIDE SEQUENCE [LARGE SCALE GENOMIC DNA]</scope>
    <source>
        <strain evidence="2 3">M1-105</strain>
    </source>
</reference>
<dbReference type="SUPFAM" id="SSF48576">
    <property type="entry name" value="Terpenoid synthases"/>
    <property type="match status" value="1"/>
</dbReference>
<protein>
    <recommendedName>
        <fullName evidence="4">Terpene synthase</fullName>
    </recommendedName>
</protein>
<keyword evidence="3" id="KW-1185">Reference proteome</keyword>
<dbReference type="EMBL" id="JAJVDC020000058">
    <property type="protein sequence ID" value="KAL1629104.1"/>
    <property type="molecule type" value="Genomic_DNA"/>
</dbReference>
<gene>
    <name evidence="2" type="ORF">SLS56_005658</name>
</gene>
<feature type="compositionally biased region" description="Low complexity" evidence="1">
    <location>
        <begin position="205"/>
        <end position="221"/>
    </location>
</feature>
<feature type="compositionally biased region" description="Low complexity" evidence="1">
    <location>
        <begin position="40"/>
        <end position="57"/>
    </location>
</feature>
<evidence type="ECO:0000313" key="2">
    <source>
        <dbReference type="EMBL" id="KAL1629104.1"/>
    </source>
</evidence>
<dbReference type="Pfam" id="PF19086">
    <property type="entry name" value="Terpene_syn_C_2"/>
    <property type="match status" value="1"/>
</dbReference>
<name>A0ABR3ST46_9PEZI</name>
<accession>A0ABR3ST46</accession>
<dbReference type="Gene3D" id="1.10.600.10">
    <property type="entry name" value="Farnesyl Diphosphate Synthase"/>
    <property type="match status" value="1"/>
</dbReference>
<feature type="region of interest" description="Disordered" evidence="1">
    <location>
        <begin position="203"/>
        <end position="231"/>
    </location>
</feature>
<feature type="region of interest" description="Disordered" evidence="1">
    <location>
        <begin position="40"/>
        <end position="71"/>
    </location>
</feature>
<evidence type="ECO:0000313" key="3">
    <source>
        <dbReference type="Proteomes" id="UP001521116"/>
    </source>
</evidence>
<proteinExistence type="predicted"/>
<comment type="caution">
    <text evidence="2">The sequence shown here is derived from an EMBL/GenBank/DDBJ whole genome shotgun (WGS) entry which is preliminary data.</text>
</comment>
<evidence type="ECO:0008006" key="4">
    <source>
        <dbReference type="Google" id="ProtNLM"/>
    </source>
</evidence>
<evidence type="ECO:0000256" key="1">
    <source>
        <dbReference type="SAM" id="MobiDB-lite"/>
    </source>
</evidence>
<sequence>MLLPRIVSSTLSPYHPYTSLFDTHLEYCLDSEPWHHAPSAFTSPARPSSTASTVFSDSDSDSDSDSNSGAYPDRARLAALTRSTRTDLATVNTAFPSLRSAAVVLCMAAWFRLLCRVDDLLERLPACAVERVVSANIDVLRRGCRIGVVKAARPNPLENFAAACSMAGEEGEEARARRREAYACGGGGGAENAWGCYEERGGSGSKRSSSGSSASSGSASRTPSPHYHCEHDRGVEETAGRVRHLTQVFRAHVQALLPDRVYRRLAAAICNTWAGYIAEASFRESVAACTGSSISRPLLGTYLAVRERTIGVAPFFVLLEADILPPGHVNSAALTALKQNVTDVVVLQNDLCGLERDIGAENVLNFAILASDELRAVVAGKEVRTRSNGRLRGEEFGMTVQEAVQKGNEGILRATALHNNAVEMASQYCEDLVAEMDREDCDEEAVVANEILNFVTTHYRWASKAWTL</sequence>
<dbReference type="Proteomes" id="UP001521116">
    <property type="component" value="Unassembled WGS sequence"/>
</dbReference>
<organism evidence="2 3">
    <name type="scientific">Neofusicoccum ribis</name>
    <dbReference type="NCBI Taxonomy" id="45134"/>
    <lineage>
        <taxon>Eukaryota</taxon>
        <taxon>Fungi</taxon>
        <taxon>Dikarya</taxon>
        <taxon>Ascomycota</taxon>
        <taxon>Pezizomycotina</taxon>
        <taxon>Dothideomycetes</taxon>
        <taxon>Dothideomycetes incertae sedis</taxon>
        <taxon>Botryosphaeriales</taxon>
        <taxon>Botryosphaeriaceae</taxon>
        <taxon>Neofusicoccum</taxon>
    </lineage>
</organism>
<dbReference type="InterPro" id="IPR008949">
    <property type="entry name" value="Isoprenoid_synthase_dom_sf"/>
</dbReference>